<comment type="caution">
    <text evidence="2">The sequence shown here is derived from an EMBL/GenBank/DDBJ whole genome shotgun (WGS) entry which is preliminary data.</text>
</comment>
<evidence type="ECO:0000313" key="3">
    <source>
        <dbReference type="Proteomes" id="UP000295674"/>
    </source>
</evidence>
<proteinExistence type="predicted"/>
<accession>A0A4R4VJ98</accession>
<dbReference type="Proteomes" id="UP000295674">
    <property type="component" value="Unassembled WGS sequence"/>
</dbReference>
<feature type="region of interest" description="Disordered" evidence="1">
    <location>
        <begin position="1"/>
        <end position="23"/>
    </location>
</feature>
<evidence type="ECO:0000313" key="2">
    <source>
        <dbReference type="EMBL" id="TDD05788.1"/>
    </source>
</evidence>
<keyword evidence="3" id="KW-1185">Reference proteome</keyword>
<dbReference type="EMBL" id="SMKS01000021">
    <property type="protein sequence ID" value="TDD05788.1"/>
    <property type="molecule type" value="Genomic_DNA"/>
</dbReference>
<evidence type="ECO:0000256" key="1">
    <source>
        <dbReference type="SAM" id="MobiDB-lite"/>
    </source>
</evidence>
<sequence length="78" mass="8344">MYNPLPFRWTPGDGRRHATHEPAESGAAVEALCGDEITASFDEVSWFWSTCPGCNEAAHRLAGVPMPDSISTDPASAP</sequence>
<organism evidence="2 3">
    <name type="scientific">Saccharopolyspora terrae</name>
    <dbReference type="NCBI Taxonomy" id="2530384"/>
    <lineage>
        <taxon>Bacteria</taxon>
        <taxon>Bacillati</taxon>
        <taxon>Actinomycetota</taxon>
        <taxon>Actinomycetes</taxon>
        <taxon>Pseudonocardiales</taxon>
        <taxon>Pseudonocardiaceae</taxon>
        <taxon>Saccharopolyspora</taxon>
    </lineage>
</organism>
<dbReference type="OrthoDB" id="3556580at2"/>
<feature type="compositionally biased region" description="Basic and acidic residues" evidence="1">
    <location>
        <begin position="13"/>
        <end position="23"/>
    </location>
</feature>
<gene>
    <name evidence="2" type="ORF">E1181_14535</name>
</gene>
<dbReference type="Gene3D" id="2.30.30.990">
    <property type="entry name" value="Malonyl-[acyl-carrier protein] O-methyltransferase, zinc-finger motif"/>
    <property type="match status" value="1"/>
</dbReference>
<dbReference type="Pfam" id="PF16827">
    <property type="entry name" value="zf-HC3"/>
    <property type="match status" value="1"/>
</dbReference>
<name>A0A4R4VJ98_9PSEU</name>
<dbReference type="InterPro" id="IPR031795">
    <property type="entry name" value="Zf-HC3"/>
</dbReference>
<protein>
    <submittedName>
        <fullName evidence="2">Uncharacterized protein</fullName>
    </submittedName>
</protein>
<reference evidence="2 3" key="1">
    <citation type="submission" date="2019-03" db="EMBL/GenBank/DDBJ databases">
        <title>Draft genome sequences of novel Actinobacteria.</title>
        <authorList>
            <person name="Sahin N."/>
            <person name="Ay H."/>
            <person name="Saygin H."/>
        </authorList>
    </citation>
    <scope>NUCLEOTIDE SEQUENCE [LARGE SCALE GENOMIC DNA]</scope>
    <source>
        <strain evidence="2 3">16K309</strain>
    </source>
</reference>
<dbReference type="RefSeq" id="WP_132675004.1">
    <property type="nucleotide sequence ID" value="NZ_SMKS01000021.1"/>
</dbReference>
<dbReference type="AlphaFoldDB" id="A0A4R4VJ98"/>